<protein>
    <submittedName>
        <fullName evidence="6">TonB-like protein</fullName>
    </submittedName>
</protein>
<name>U4T2E7_9GAMM</name>
<dbReference type="AlphaFoldDB" id="U4T2E7"/>
<keyword evidence="7" id="KW-1185">Reference proteome</keyword>
<accession>U4T2E7</accession>
<comment type="subcellular location">
    <subcellularLocation>
        <location evidence="1">Membrane</location>
        <topology evidence="1">Single-pass membrane protein</topology>
    </subcellularLocation>
</comment>
<dbReference type="GO" id="GO:0055085">
    <property type="term" value="P:transmembrane transport"/>
    <property type="evidence" value="ECO:0007669"/>
    <property type="project" value="InterPro"/>
</dbReference>
<keyword evidence="4" id="KW-0472">Membrane</keyword>
<dbReference type="PROSITE" id="PS52015">
    <property type="entry name" value="TONB_CTD"/>
    <property type="match status" value="1"/>
</dbReference>
<gene>
    <name evidence="6" type="ORF">M917_1860</name>
</gene>
<dbReference type="Gene3D" id="3.30.1150.10">
    <property type="match status" value="1"/>
</dbReference>
<dbReference type="EMBL" id="AUSW01000033">
    <property type="protein sequence ID" value="ERL55127.1"/>
    <property type="molecule type" value="Genomic_DNA"/>
</dbReference>
<dbReference type="InterPro" id="IPR006260">
    <property type="entry name" value="TonB/TolA_C"/>
</dbReference>
<evidence type="ECO:0000313" key="7">
    <source>
        <dbReference type="Proteomes" id="UP000016761"/>
    </source>
</evidence>
<comment type="caution">
    <text evidence="6">The sequence shown here is derived from an EMBL/GenBank/DDBJ whole genome shotgun (WGS) entry which is preliminary data.</text>
</comment>
<proteinExistence type="predicted"/>
<evidence type="ECO:0000256" key="2">
    <source>
        <dbReference type="ARBA" id="ARBA00022692"/>
    </source>
</evidence>
<dbReference type="STRING" id="1354303.M917_1860"/>
<organism evidence="6 7">
    <name type="scientific">Psychrobacter aquaticus CMS 56</name>
    <dbReference type="NCBI Taxonomy" id="1354303"/>
    <lineage>
        <taxon>Bacteria</taxon>
        <taxon>Pseudomonadati</taxon>
        <taxon>Pseudomonadota</taxon>
        <taxon>Gammaproteobacteria</taxon>
        <taxon>Moraxellales</taxon>
        <taxon>Moraxellaceae</taxon>
        <taxon>Psychrobacter</taxon>
    </lineage>
</organism>
<evidence type="ECO:0000313" key="6">
    <source>
        <dbReference type="EMBL" id="ERL55127.1"/>
    </source>
</evidence>
<keyword evidence="2" id="KW-0812">Transmembrane</keyword>
<dbReference type="InterPro" id="IPR037682">
    <property type="entry name" value="TonB_C"/>
</dbReference>
<reference evidence="6 7" key="1">
    <citation type="journal article" date="2013" name="Genome Announc.">
        <title>Draft Genome Sequence of Psychrobacter aquaticus Strain CMS 56T, Isolated from a Cyanobacterial Mat Sample Collected from Water Bodies in the McMurdo Dry Valley Region of Antarctica.</title>
        <authorList>
            <person name="Reddy G.S."/>
            <person name="Ara S."/>
            <person name="Singh A."/>
            <person name="Kumar Pinnaka A."/>
            <person name="Shivaji S."/>
        </authorList>
    </citation>
    <scope>NUCLEOTIDE SEQUENCE [LARGE SCALE GENOMIC DNA]</scope>
    <source>
        <strain evidence="6 7">CMS 56</strain>
    </source>
</reference>
<feature type="domain" description="TonB C-terminal" evidence="5">
    <location>
        <begin position="84"/>
        <end position="174"/>
    </location>
</feature>
<evidence type="ECO:0000256" key="3">
    <source>
        <dbReference type="ARBA" id="ARBA00022989"/>
    </source>
</evidence>
<evidence type="ECO:0000256" key="1">
    <source>
        <dbReference type="ARBA" id="ARBA00004167"/>
    </source>
</evidence>
<dbReference type="GO" id="GO:0016020">
    <property type="term" value="C:membrane"/>
    <property type="evidence" value="ECO:0007669"/>
    <property type="project" value="UniProtKB-SubCell"/>
</dbReference>
<dbReference type="Pfam" id="PF03544">
    <property type="entry name" value="TonB_C"/>
    <property type="match status" value="1"/>
</dbReference>
<sequence length="174" mass="19303">MIRAVTAQFNREQAIQQRAARNQANRKLMEQEQWQAQAANEAVGKMLALAAAQAEQQTTDQTDLDNKVNENDVDAPFLAEDGSWMDGQEPTTSVPSLVWRNINTRLGDVFIVMLELHVNKEGYITEVQLLESSGSPIIDAIATTQVRAGQLNPLKQNGIEVDAIVPMSLVYERP</sequence>
<evidence type="ECO:0000256" key="4">
    <source>
        <dbReference type="ARBA" id="ARBA00023136"/>
    </source>
</evidence>
<dbReference type="Proteomes" id="UP000016761">
    <property type="component" value="Unassembled WGS sequence"/>
</dbReference>
<dbReference type="SUPFAM" id="SSF74653">
    <property type="entry name" value="TolA/TonB C-terminal domain"/>
    <property type="match status" value="1"/>
</dbReference>
<dbReference type="PATRIC" id="fig|1354303.4.peg.1825"/>
<keyword evidence="3" id="KW-1133">Transmembrane helix</keyword>
<evidence type="ECO:0000259" key="5">
    <source>
        <dbReference type="PROSITE" id="PS52015"/>
    </source>
</evidence>
<dbReference type="NCBIfam" id="TIGR01352">
    <property type="entry name" value="tonB_Cterm"/>
    <property type="match status" value="1"/>
</dbReference>